<dbReference type="Proteomes" id="UP001500582">
    <property type="component" value="Unassembled WGS sequence"/>
</dbReference>
<name>A0ABP8G7P7_9SPHI</name>
<reference evidence="2" key="1">
    <citation type="journal article" date="2019" name="Int. J. Syst. Evol. Microbiol.">
        <title>The Global Catalogue of Microorganisms (GCM) 10K type strain sequencing project: providing services to taxonomists for standard genome sequencing and annotation.</title>
        <authorList>
            <consortium name="The Broad Institute Genomics Platform"/>
            <consortium name="The Broad Institute Genome Sequencing Center for Infectious Disease"/>
            <person name="Wu L."/>
            <person name="Ma J."/>
        </authorList>
    </citation>
    <scope>NUCLEOTIDE SEQUENCE [LARGE SCALE GENOMIC DNA]</scope>
    <source>
        <strain evidence="2">JCM 17705</strain>
    </source>
</reference>
<evidence type="ECO:0008006" key="3">
    <source>
        <dbReference type="Google" id="ProtNLM"/>
    </source>
</evidence>
<comment type="caution">
    <text evidence="1">The sequence shown here is derived from an EMBL/GenBank/DDBJ whole genome shotgun (WGS) entry which is preliminary data.</text>
</comment>
<evidence type="ECO:0000313" key="1">
    <source>
        <dbReference type="EMBL" id="GAA4318877.1"/>
    </source>
</evidence>
<protein>
    <recommendedName>
        <fullName evidence="3">DUF3352 domain-containing protein</fullName>
    </recommendedName>
</protein>
<dbReference type="RefSeq" id="WP_345210625.1">
    <property type="nucleotide sequence ID" value="NZ_BAABFT010000003.1"/>
</dbReference>
<dbReference type="EMBL" id="BAABFT010000003">
    <property type="protein sequence ID" value="GAA4318877.1"/>
    <property type="molecule type" value="Genomic_DNA"/>
</dbReference>
<gene>
    <name evidence="1" type="ORF">GCM10023149_17190</name>
</gene>
<keyword evidence="2" id="KW-1185">Reference proteome</keyword>
<accession>A0ABP8G7P7</accession>
<proteinExistence type="predicted"/>
<sequence>MKRIIIVTILLLVAAGYMTVAYFKNLSPPGLHTSQVMSHIPGDAAFIFEFSNDNGFDEIFQGNTLLPAVAGKQTLDELSLLREQVLTKTLLKNYFYGQDIFISLHPAKNDSLNLLITIPAVKTLEEGIFNNIGKSNLLVSPYTVAGKKGYTFFVKALNRRFYTIVNNNNILSGSFSKELIETTAAYDDKKKQPFELLPAKQNSNSPANLYVNYRELNALFDNLFKNSNTDIFKSFRVLPATAVLSLNYKSDALLFNGTTTTDKTAPTSYLNLFSNQQPVNNQLKNIFPSTTAYFINFGVADSKKFTTDLADWYRKANQAKEKAALLAKIKNETGVNLQANFNSALMHEFAIVTTRYQEKLGIIAIKDGSKLKPTMLNISTGMSENSGRFNYDKVPYFLLGDAFGIFRKPYFMVIDNYLLLANSYAELESYYETYINGKFLIKMDSYNLFDNLLAQSSNVNFYLNFKNSQTILRRDLSKPMYDLFKKNEPGFNDYYALSYQLTASDKNFYTNFCMKLNPADTTLSANK</sequence>
<organism evidence="1 2">
    <name type="scientific">Mucilaginibacter gynuensis</name>
    <dbReference type="NCBI Taxonomy" id="1302236"/>
    <lineage>
        <taxon>Bacteria</taxon>
        <taxon>Pseudomonadati</taxon>
        <taxon>Bacteroidota</taxon>
        <taxon>Sphingobacteriia</taxon>
        <taxon>Sphingobacteriales</taxon>
        <taxon>Sphingobacteriaceae</taxon>
        <taxon>Mucilaginibacter</taxon>
    </lineage>
</organism>
<evidence type="ECO:0000313" key="2">
    <source>
        <dbReference type="Proteomes" id="UP001500582"/>
    </source>
</evidence>